<dbReference type="GO" id="GO:0006096">
    <property type="term" value="P:glycolytic process"/>
    <property type="evidence" value="ECO:0007669"/>
    <property type="project" value="UniProtKB-UniRule"/>
</dbReference>
<dbReference type="InterPro" id="IPR036043">
    <property type="entry name" value="Phosphoglycerate_kinase_sf"/>
</dbReference>
<keyword evidence="7" id="KW-0324">Glycolysis</keyword>
<dbReference type="PRINTS" id="PR00477">
    <property type="entry name" value="PHGLYCKINASE"/>
</dbReference>
<dbReference type="GO" id="GO:0043531">
    <property type="term" value="F:ADP binding"/>
    <property type="evidence" value="ECO:0007669"/>
    <property type="project" value="TreeGrafter"/>
</dbReference>
<comment type="subcellular location">
    <subcellularLocation>
        <location evidence="7">Cytoplasm</location>
    </subcellularLocation>
</comment>
<gene>
    <name evidence="7" type="primary">pgk</name>
    <name evidence="10" type="ORF">UW92_C0036G0005</name>
</gene>
<comment type="subunit">
    <text evidence="7">Monomer.</text>
</comment>
<protein>
    <recommendedName>
        <fullName evidence="2 7">Phosphoglycerate kinase</fullName>
        <ecNumber evidence="2 7">2.7.2.3</ecNumber>
    </recommendedName>
</protein>
<feature type="binding site" evidence="7">
    <location>
        <begin position="22"/>
        <end position="24"/>
    </location>
    <ligand>
        <name>substrate</name>
    </ligand>
</feature>
<comment type="pathway">
    <text evidence="7">Carbohydrate degradation; glycolysis; pyruvate from D-glyceraldehyde 3-phosphate: step 2/5.</text>
</comment>
<feature type="binding site" evidence="7">
    <location>
        <begin position="350"/>
        <end position="353"/>
    </location>
    <ligand>
        <name>ATP</name>
        <dbReference type="ChEBI" id="CHEBI:30616"/>
    </ligand>
</feature>
<dbReference type="AlphaFoldDB" id="A0A0G1NBP3"/>
<keyword evidence="5 7" id="KW-0418">Kinase</keyword>
<dbReference type="PANTHER" id="PTHR11406">
    <property type="entry name" value="PHOSPHOGLYCERATE KINASE"/>
    <property type="match status" value="1"/>
</dbReference>
<comment type="caution">
    <text evidence="7">Lacks conserved residue(s) required for the propagation of feature annotation.</text>
</comment>
<sequence length="402" mass="45548">MKFLSKTKKVALKGKTVIVRIDLNVEPGRKLDSYRLKAVIPTIHFLRTRGARVVLMSHRGYPNLKPKNRLKSLATDWNFDKKNKELSLKPFVKVLSRKLKESVFFVPYEKSWLIDKKRFLAKQRESVFLFENLRFYWGEKTNDMRFAEFLAGWGDIYVNDAFPESHRKVASIAGVPKYLPSYAGFVLEREIENLGRVMKNPRRPVTLIMGGAKIVDKIDVIEYLWKKTDAVLLGGGPANTFFAAEGLPMGDSLVDVSAFPFIREYRDKGKIMLPVDSERFARADLERILDIGEVTMCWFADIIKNSETVIWNGPMGLFEKKGFEKGTIAIWKAIFALAKKNPKARIVVGGGETVASLRLLKTKNYKLKTKNLFISTGGGAMLDFLSGKKLPGIVALSKTGKR</sequence>
<evidence type="ECO:0000256" key="1">
    <source>
        <dbReference type="ARBA" id="ARBA00000642"/>
    </source>
</evidence>
<keyword evidence="6 7" id="KW-0067">ATP-binding</keyword>
<comment type="caution">
    <text evidence="10">The sequence shown here is derived from an EMBL/GenBank/DDBJ whole genome shotgun (WGS) entry which is preliminary data.</text>
</comment>
<evidence type="ECO:0000256" key="2">
    <source>
        <dbReference type="ARBA" id="ARBA00013061"/>
    </source>
</evidence>
<comment type="similarity">
    <text evidence="7 9">Belongs to the phosphoglycerate kinase family.</text>
</comment>
<evidence type="ECO:0000256" key="7">
    <source>
        <dbReference type="HAMAP-Rule" id="MF_00145"/>
    </source>
</evidence>
<organism evidence="10 11">
    <name type="scientific">Candidatus Jorgensenbacteria bacterium GW2011_GWA2_45_13</name>
    <dbReference type="NCBI Taxonomy" id="1618662"/>
    <lineage>
        <taxon>Bacteria</taxon>
        <taxon>Candidatus Joergenseniibacteriota</taxon>
    </lineage>
</organism>
<dbReference type="UniPathway" id="UPA00109">
    <property type="reaction ID" value="UER00185"/>
</dbReference>
<dbReference type="GO" id="GO:0005829">
    <property type="term" value="C:cytosol"/>
    <property type="evidence" value="ECO:0007669"/>
    <property type="project" value="TreeGrafter"/>
</dbReference>
<feature type="binding site" evidence="7 8">
    <location>
        <position position="319"/>
    </location>
    <ligand>
        <name>ATP</name>
        <dbReference type="ChEBI" id="CHEBI:30616"/>
    </ligand>
</feature>
<dbReference type="SUPFAM" id="SSF53748">
    <property type="entry name" value="Phosphoglycerate kinase"/>
    <property type="match status" value="1"/>
</dbReference>
<feature type="binding site" evidence="7">
    <location>
        <position position="167"/>
    </location>
    <ligand>
        <name>substrate</name>
    </ligand>
</feature>
<evidence type="ECO:0000313" key="10">
    <source>
        <dbReference type="EMBL" id="KKT90537.1"/>
    </source>
</evidence>
<evidence type="ECO:0000256" key="4">
    <source>
        <dbReference type="ARBA" id="ARBA00022741"/>
    </source>
</evidence>
<feature type="binding site" evidence="7">
    <location>
        <position position="35"/>
    </location>
    <ligand>
        <name>substrate</name>
    </ligand>
</feature>
<evidence type="ECO:0000256" key="6">
    <source>
        <dbReference type="ARBA" id="ARBA00022840"/>
    </source>
</evidence>
<dbReference type="InterPro" id="IPR015824">
    <property type="entry name" value="Phosphoglycerate_kinase_N"/>
</dbReference>
<evidence type="ECO:0000256" key="5">
    <source>
        <dbReference type="ARBA" id="ARBA00022777"/>
    </source>
</evidence>
<feature type="binding site" evidence="7 8">
    <location>
        <position position="217"/>
    </location>
    <ligand>
        <name>ATP</name>
        <dbReference type="ChEBI" id="CHEBI:30616"/>
    </ligand>
</feature>
<dbReference type="GO" id="GO:0004618">
    <property type="term" value="F:phosphoglycerate kinase activity"/>
    <property type="evidence" value="ECO:0007669"/>
    <property type="project" value="UniProtKB-UniRule"/>
</dbReference>
<dbReference type="EC" id="2.7.2.3" evidence="2 7"/>
<accession>A0A0G1NBP3</accession>
<comment type="catalytic activity">
    <reaction evidence="1 7 9">
        <text>(2R)-3-phosphoglycerate + ATP = (2R)-3-phospho-glyceroyl phosphate + ADP</text>
        <dbReference type="Rhea" id="RHEA:14801"/>
        <dbReference type="ChEBI" id="CHEBI:30616"/>
        <dbReference type="ChEBI" id="CHEBI:57604"/>
        <dbReference type="ChEBI" id="CHEBI:58272"/>
        <dbReference type="ChEBI" id="CHEBI:456216"/>
        <dbReference type="EC" id="2.7.2.3"/>
    </reaction>
</comment>
<evidence type="ECO:0000256" key="3">
    <source>
        <dbReference type="ARBA" id="ARBA00022679"/>
    </source>
</evidence>
<evidence type="ECO:0000256" key="8">
    <source>
        <dbReference type="PIRSR" id="PIRSR000724-2"/>
    </source>
</evidence>
<keyword evidence="7" id="KW-0963">Cytoplasm</keyword>
<keyword evidence="3 7" id="KW-0808">Transferase</keyword>
<name>A0A0G1NBP3_9BACT</name>
<keyword evidence="4 7" id="KW-0547">Nucleotide-binding</keyword>
<dbReference type="PIRSF" id="PIRSF000724">
    <property type="entry name" value="Pgk"/>
    <property type="match status" value="1"/>
</dbReference>
<dbReference type="PANTHER" id="PTHR11406:SF23">
    <property type="entry name" value="PHOSPHOGLYCERATE KINASE 1, CHLOROPLASTIC-RELATED"/>
    <property type="match status" value="1"/>
</dbReference>
<dbReference type="GO" id="GO:0006094">
    <property type="term" value="P:gluconeogenesis"/>
    <property type="evidence" value="ECO:0007669"/>
    <property type="project" value="TreeGrafter"/>
</dbReference>
<dbReference type="Proteomes" id="UP000033966">
    <property type="component" value="Unassembled WGS sequence"/>
</dbReference>
<dbReference type="HAMAP" id="MF_00145">
    <property type="entry name" value="Phosphoglyc_kinase"/>
    <property type="match status" value="1"/>
</dbReference>
<dbReference type="Pfam" id="PF00162">
    <property type="entry name" value="PGK"/>
    <property type="match status" value="1"/>
</dbReference>
<dbReference type="Gene3D" id="3.40.50.1260">
    <property type="entry name" value="Phosphoglycerate kinase, N-terminal domain"/>
    <property type="match status" value="2"/>
</dbReference>
<dbReference type="InterPro" id="IPR001576">
    <property type="entry name" value="Phosphoglycerate_kinase"/>
</dbReference>
<dbReference type="PATRIC" id="fig|1618662.3.peg.627"/>
<proteinExistence type="inferred from homology"/>
<reference evidence="10 11" key="1">
    <citation type="journal article" date="2015" name="Nature">
        <title>rRNA introns, odd ribosomes, and small enigmatic genomes across a large radiation of phyla.</title>
        <authorList>
            <person name="Brown C.T."/>
            <person name="Hug L.A."/>
            <person name="Thomas B.C."/>
            <person name="Sharon I."/>
            <person name="Castelle C.J."/>
            <person name="Singh A."/>
            <person name="Wilkins M.J."/>
            <person name="Williams K.H."/>
            <person name="Banfield J.F."/>
        </authorList>
    </citation>
    <scope>NUCLEOTIDE SEQUENCE [LARGE SCALE GENOMIC DNA]</scope>
</reference>
<dbReference type="GO" id="GO:0005524">
    <property type="term" value="F:ATP binding"/>
    <property type="evidence" value="ECO:0007669"/>
    <property type="project" value="UniProtKB-KW"/>
</dbReference>
<evidence type="ECO:0000256" key="9">
    <source>
        <dbReference type="RuleBase" id="RU000532"/>
    </source>
</evidence>
<dbReference type="EMBL" id="LCKF01000036">
    <property type="protein sequence ID" value="KKT90537.1"/>
    <property type="molecule type" value="Genomic_DNA"/>
</dbReference>
<evidence type="ECO:0000313" key="11">
    <source>
        <dbReference type="Proteomes" id="UP000033966"/>
    </source>
</evidence>
<feature type="binding site" evidence="7">
    <location>
        <position position="134"/>
    </location>
    <ligand>
        <name>substrate</name>
    </ligand>
</feature>